<feature type="domain" description="MIF4G" evidence="2">
    <location>
        <begin position="274"/>
        <end position="512"/>
    </location>
</feature>
<keyword evidence="3" id="KW-1185">Reference proteome</keyword>
<dbReference type="PANTHER" id="PTHR23253:SF78">
    <property type="entry name" value="EUKARYOTIC TRANSLATION INITIATION FACTOR 4G1, ISOFORM B-RELATED"/>
    <property type="match status" value="1"/>
</dbReference>
<feature type="compositionally biased region" description="Polar residues" evidence="1">
    <location>
        <begin position="606"/>
        <end position="629"/>
    </location>
</feature>
<dbReference type="STRING" id="121845.A0A3Q0J5Y0"/>
<dbReference type="GO" id="GO:0003743">
    <property type="term" value="F:translation initiation factor activity"/>
    <property type="evidence" value="ECO:0007669"/>
    <property type="project" value="UniProtKB-KW"/>
</dbReference>
<dbReference type="GO" id="GO:0003729">
    <property type="term" value="F:mRNA binding"/>
    <property type="evidence" value="ECO:0007669"/>
    <property type="project" value="TreeGrafter"/>
</dbReference>
<feature type="compositionally biased region" description="Low complexity" evidence="1">
    <location>
        <begin position="74"/>
        <end position="85"/>
    </location>
</feature>
<evidence type="ECO:0000256" key="1">
    <source>
        <dbReference type="SAM" id="MobiDB-lite"/>
    </source>
</evidence>
<evidence type="ECO:0000313" key="4">
    <source>
        <dbReference type="RefSeq" id="XP_026682125.1"/>
    </source>
</evidence>
<keyword evidence="4" id="KW-0648">Protein biosynthesis</keyword>
<evidence type="ECO:0000259" key="2">
    <source>
        <dbReference type="SMART" id="SM00543"/>
    </source>
</evidence>
<protein>
    <submittedName>
        <fullName evidence="4">Eukaryotic translation initiation factor 4 gamma 3</fullName>
    </submittedName>
</protein>
<dbReference type="Gene3D" id="1.25.40.180">
    <property type="match status" value="3"/>
</dbReference>
<sequence>VQTQSTSESQHPEESDSSSHERREKSPSGSVHSGPVDQIPLPPTAPVQLPASVESPPAAPAQTRSPTPEPTVSPSPVETPLSVVENTPEPEEDKEILAEVEDVLPPAPPSVAAQTQTVLPKLKHNYQEDQWSPINQEGVKKYSRDFLLELQFEAMSKPKPANLPDLEIVLKDLSKPSYPNKNSNISHNIMPHGSRNNDILFPHYANKPGNMRQNIRQQQPVLKARSIQGGKVPKPAPKSPNIVLSISLKDDIKLRESENAWRPNNNCDEDEKFYKQVRGVLNKLTPENFESMKMQFKEFPINTTKRLDKVIDLVFQKAIAEPSFSEFYAKMCYEMMKREVVDETKPVNKDGKRPSVNFKNLLLNKCQKEFEKNEFEERKNDIKLDEIEAEQDPEKKKELRLMFEEEERLIRKRSVGNCRFIGELYKLNMLTTKIMHHCISELLKKTEEEPLERACKLLSTIGKDLESHDKDPTQMKGYFTTMEELASKKNSHAISSRVRFMLQDVIDLRKNKWIPRRNENKPKTIQQIQYEAESEKFGNVNKKPLLDKPYSLEKPMLDNDRKSAFQQQQKDWNKPNNPIYKASYQFDKTKFVSIRDTPMDIKLGPSNKNVWNQGSNINKQSDSMWTNKGSDSNSFNPSFNSDIRTNKTNSSYKPYYKSSSAATTPTENRYALLHNNNTMITPSGVSTKSDPPSMRRQLRKEMSEADRTLLEKKLSEKRNCCKLYFDEYFYNDDFTDLLSSKDKKDISSVDLCYFAFEIGTQSSDEDYHRNIGNLINRLYSNGVTKVVICDAMLDFFQNTIANDLYTDTPYLSKYIAEVIAPVIEVDVISFTDLKTPTKCLKTESIDHRLPLVKELLKIIGYNKAPTWLQKRWNVGGLKLSDFISKSESVANEYPFFFLTNMEKADLSTVIKVNRKDDLKTRIKDVIISHEHNPCDAVSLCTDLVNWSKGNFGSTKELSASYYHALTSAICEISIIKNNGQLNRNDFPKYIFVYKLLELSEDQEIEVLNSVFNLVQTLEFPKGLLLDCFQCLHQEGAISLAAFKVWSNSDQSDGRGVALKQLNTFYQMLNEQDPEVEV</sequence>
<accession>A0A3Q0J5Y0</accession>
<dbReference type="PaxDb" id="121845-A0A3Q0J5Y0"/>
<gene>
    <name evidence="4" type="primary">LOC103513015</name>
</gene>
<dbReference type="Pfam" id="PF02854">
    <property type="entry name" value="MIF4G"/>
    <property type="match status" value="1"/>
</dbReference>
<dbReference type="InterPro" id="IPR016024">
    <property type="entry name" value="ARM-type_fold"/>
</dbReference>
<feature type="region of interest" description="Disordered" evidence="1">
    <location>
        <begin position="1"/>
        <end position="93"/>
    </location>
</feature>
<feature type="compositionally biased region" description="Basic and acidic residues" evidence="1">
    <location>
        <begin position="10"/>
        <end position="26"/>
    </location>
</feature>
<proteinExistence type="predicted"/>
<dbReference type="AlphaFoldDB" id="A0A3Q0J5Y0"/>
<organism evidence="3 4">
    <name type="scientific">Diaphorina citri</name>
    <name type="common">Asian citrus psyllid</name>
    <dbReference type="NCBI Taxonomy" id="121845"/>
    <lineage>
        <taxon>Eukaryota</taxon>
        <taxon>Metazoa</taxon>
        <taxon>Ecdysozoa</taxon>
        <taxon>Arthropoda</taxon>
        <taxon>Hexapoda</taxon>
        <taxon>Insecta</taxon>
        <taxon>Pterygota</taxon>
        <taxon>Neoptera</taxon>
        <taxon>Paraneoptera</taxon>
        <taxon>Hemiptera</taxon>
        <taxon>Sternorrhyncha</taxon>
        <taxon>Psylloidea</taxon>
        <taxon>Psyllidae</taxon>
        <taxon>Diaphorininae</taxon>
        <taxon>Diaphorina</taxon>
    </lineage>
</organism>
<feature type="region of interest" description="Disordered" evidence="1">
    <location>
        <begin position="605"/>
        <end position="646"/>
    </location>
</feature>
<evidence type="ECO:0000313" key="3">
    <source>
        <dbReference type="Proteomes" id="UP000079169"/>
    </source>
</evidence>
<reference evidence="4" key="1">
    <citation type="submission" date="2025-08" db="UniProtKB">
        <authorList>
            <consortium name="RefSeq"/>
        </authorList>
    </citation>
    <scope>IDENTIFICATION</scope>
</reference>
<dbReference type="InterPro" id="IPR003890">
    <property type="entry name" value="MIF4G-like_typ-3"/>
</dbReference>
<dbReference type="PANTHER" id="PTHR23253">
    <property type="entry name" value="EUKARYOTIC TRANSLATION INITIATION FACTOR 4 GAMMA"/>
    <property type="match status" value="1"/>
</dbReference>
<feature type="non-terminal residue" evidence="4">
    <location>
        <position position="1"/>
    </location>
</feature>
<dbReference type="GO" id="GO:0016281">
    <property type="term" value="C:eukaryotic translation initiation factor 4F complex"/>
    <property type="evidence" value="ECO:0007669"/>
    <property type="project" value="TreeGrafter"/>
</dbReference>
<dbReference type="GeneID" id="103513015"/>
<dbReference type="Proteomes" id="UP000079169">
    <property type="component" value="Unplaced"/>
</dbReference>
<dbReference type="KEGG" id="dci:103513015"/>
<dbReference type="SUPFAM" id="SSF48371">
    <property type="entry name" value="ARM repeat"/>
    <property type="match status" value="2"/>
</dbReference>
<name>A0A3Q0J5Y0_DIACI</name>
<keyword evidence="4" id="KW-0396">Initiation factor</keyword>
<dbReference type="SMART" id="SM00543">
    <property type="entry name" value="MIF4G"/>
    <property type="match status" value="1"/>
</dbReference>
<feature type="compositionally biased region" description="Low complexity" evidence="1">
    <location>
        <begin position="630"/>
        <end position="642"/>
    </location>
</feature>
<dbReference type="RefSeq" id="XP_026682125.1">
    <property type="nucleotide sequence ID" value="XM_026826324.1"/>
</dbReference>